<protein>
    <submittedName>
        <fullName evidence="1">Uncharacterized protein</fullName>
    </submittedName>
</protein>
<dbReference type="STRING" id="649333.SAMN04487989_101762"/>
<proteinExistence type="predicted"/>
<dbReference type="EMBL" id="FOVN01000001">
    <property type="protein sequence ID" value="SFN48528.1"/>
    <property type="molecule type" value="Genomic_DNA"/>
</dbReference>
<accession>A0A1I4ZE78</accession>
<organism evidence="1 2">
    <name type="scientific">Bizionia echini</name>
    <dbReference type="NCBI Taxonomy" id="649333"/>
    <lineage>
        <taxon>Bacteria</taxon>
        <taxon>Pseudomonadati</taxon>
        <taxon>Bacteroidota</taxon>
        <taxon>Flavobacteriia</taxon>
        <taxon>Flavobacteriales</taxon>
        <taxon>Flavobacteriaceae</taxon>
        <taxon>Bizionia</taxon>
    </lineage>
</organism>
<gene>
    <name evidence="1" type="ORF">SAMN04487989_101762</name>
</gene>
<name>A0A1I4ZE78_9FLAO</name>
<evidence type="ECO:0000313" key="2">
    <source>
        <dbReference type="Proteomes" id="UP000198705"/>
    </source>
</evidence>
<dbReference type="Proteomes" id="UP000198705">
    <property type="component" value="Unassembled WGS sequence"/>
</dbReference>
<reference evidence="2" key="1">
    <citation type="submission" date="2016-10" db="EMBL/GenBank/DDBJ databases">
        <authorList>
            <person name="Varghese N."/>
            <person name="Submissions S."/>
        </authorList>
    </citation>
    <scope>NUCLEOTIDE SEQUENCE [LARGE SCALE GENOMIC DNA]</scope>
    <source>
        <strain evidence="2">DSM 23925</strain>
    </source>
</reference>
<dbReference type="AlphaFoldDB" id="A0A1I4ZE78"/>
<evidence type="ECO:0000313" key="1">
    <source>
        <dbReference type="EMBL" id="SFN48528.1"/>
    </source>
</evidence>
<keyword evidence="2" id="KW-1185">Reference proteome</keyword>
<sequence>MLNKYYCVHLTPASLLTKSKKTIRPLTPTINALIKLIRNLVTKNRIFAPNFQTFL</sequence>